<keyword evidence="1" id="KW-0489">Methyltransferase</keyword>
<dbReference type="EMBL" id="FNMX01000009">
    <property type="protein sequence ID" value="SDX00169.1"/>
    <property type="molecule type" value="Genomic_DNA"/>
</dbReference>
<dbReference type="CDD" id="cd02440">
    <property type="entry name" value="AdoMet_MTases"/>
    <property type="match status" value="1"/>
</dbReference>
<feature type="domain" description="RlmI-like PUA" evidence="5">
    <location>
        <begin position="18"/>
        <end position="81"/>
    </location>
</feature>
<evidence type="ECO:0000259" key="4">
    <source>
        <dbReference type="Pfam" id="PF10672"/>
    </source>
</evidence>
<dbReference type="PANTHER" id="PTHR43042">
    <property type="entry name" value="SAM-DEPENDENT METHYLTRANSFERASE"/>
    <property type="match status" value="1"/>
</dbReference>
<dbReference type="CDD" id="cd11572">
    <property type="entry name" value="RlmI_M_like"/>
    <property type="match status" value="1"/>
</dbReference>
<dbReference type="Gene3D" id="2.30.130.10">
    <property type="entry name" value="PUA domain"/>
    <property type="match status" value="1"/>
</dbReference>
<gene>
    <name evidence="6" type="ORF">SAMN05421782_10973</name>
</gene>
<dbReference type="Gene3D" id="3.30.750.80">
    <property type="entry name" value="RNA methyltransferase domain (HRMD) like"/>
    <property type="match status" value="1"/>
</dbReference>
<evidence type="ECO:0000313" key="7">
    <source>
        <dbReference type="Proteomes" id="UP000183610"/>
    </source>
</evidence>
<dbReference type="Pfam" id="PF10672">
    <property type="entry name" value="Methyltrans_SAM"/>
    <property type="match status" value="1"/>
</dbReference>
<protein>
    <submittedName>
        <fullName evidence="6">23S rRNA (Cytosine1962-C5)-methyltransferase</fullName>
    </submittedName>
</protein>
<reference evidence="6 7" key="1">
    <citation type="submission" date="2016-10" db="EMBL/GenBank/DDBJ databases">
        <authorList>
            <person name="Varghese N."/>
            <person name="Submissions S."/>
        </authorList>
    </citation>
    <scope>NUCLEOTIDE SEQUENCE [LARGE SCALE GENOMIC DNA]</scope>
    <source>
        <strain evidence="6 7">ATCC 49954</strain>
    </source>
</reference>
<dbReference type="Pfam" id="PF17785">
    <property type="entry name" value="PUA_3"/>
    <property type="match status" value="1"/>
</dbReference>
<name>A0AAX2DR01_LISIV</name>
<evidence type="ECO:0000259" key="5">
    <source>
        <dbReference type="Pfam" id="PF17785"/>
    </source>
</evidence>
<evidence type="ECO:0000256" key="1">
    <source>
        <dbReference type="ARBA" id="ARBA00022603"/>
    </source>
</evidence>
<dbReference type="GO" id="GO:0003723">
    <property type="term" value="F:RNA binding"/>
    <property type="evidence" value="ECO:0007669"/>
    <property type="project" value="InterPro"/>
</dbReference>
<dbReference type="Proteomes" id="UP000183610">
    <property type="component" value="Unassembled WGS sequence"/>
</dbReference>
<dbReference type="GO" id="GO:0008168">
    <property type="term" value="F:methyltransferase activity"/>
    <property type="evidence" value="ECO:0007669"/>
    <property type="project" value="UniProtKB-KW"/>
</dbReference>
<dbReference type="Gene3D" id="3.40.50.150">
    <property type="entry name" value="Vaccinia Virus protein VP39"/>
    <property type="match status" value="1"/>
</dbReference>
<dbReference type="GO" id="GO:0032259">
    <property type="term" value="P:methylation"/>
    <property type="evidence" value="ECO:0007669"/>
    <property type="project" value="UniProtKB-KW"/>
</dbReference>
<dbReference type="InterPro" id="IPR015947">
    <property type="entry name" value="PUA-like_sf"/>
</dbReference>
<dbReference type="SUPFAM" id="SSF53335">
    <property type="entry name" value="S-adenosyl-L-methionine-dependent methyltransferases"/>
    <property type="match status" value="1"/>
</dbReference>
<dbReference type="PANTHER" id="PTHR43042:SF3">
    <property type="entry name" value="RIBOSOMAL RNA LARGE SUBUNIT METHYLTRANSFERASE YWBD-RELATED"/>
    <property type="match status" value="1"/>
</dbReference>
<proteinExistence type="predicted"/>
<feature type="domain" description="S-adenosylmethionine-dependent methyltransferase" evidence="4">
    <location>
        <begin position="169"/>
        <end position="357"/>
    </location>
</feature>
<comment type="caution">
    <text evidence="6">The sequence shown here is derived from an EMBL/GenBank/DDBJ whole genome shotgun (WGS) entry which is preliminary data.</text>
</comment>
<dbReference type="AlphaFoldDB" id="A0AAX2DR01"/>
<dbReference type="InterPro" id="IPR041532">
    <property type="entry name" value="RlmI-like_PUA"/>
</dbReference>
<evidence type="ECO:0000256" key="3">
    <source>
        <dbReference type="ARBA" id="ARBA00022691"/>
    </source>
</evidence>
<dbReference type="InterPro" id="IPR029063">
    <property type="entry name" value="SAM-dependent_MTases_sf"/>
</dbReference>
<dbReference type="InterPro" id="IPR019614">
    <property type="entry name" value="SAM-dep_methyl-trfase"/>
</dbReference>
<accession>A0AAX2DR01</accession>
<evidence type="ECO:0000313" key="6">
    <source>
        <dbReference type="EMBL" id="SDX00169.1"/>
    </source>
</evidence>
<organism evidence="6 7">
    <name type="scientific">Listeria ivanovii</name>
    <dbReference type="NCBI Taxonomy" id="1638"/>
    <lineage>
        <taxon>Bacteria</taxon>
        <taxon>Bacillati</taxon>
        <taxon>Bacillota</taxon>
        <taxon>Bacilli</taxon>
        <taxon>Bacillales</taxon>
        <taxon>Listeriaceae</taxon>
        <taxon>Listeria</taxon>
    </lineage>
</organism>
<sequence length="405" mass="46455">MEFYLDERWCYMKNSIKVKIFPKFTKGYKEGYPLILKERMEKWPKELEEGDTLELIDASGKFVARGYHGKQNKGDGWLFTWDKKEQLDETFLTNLITTAKDKRQFLFADDSTTAFRIFNGEGDGFGGFTADYYDGYLVIQWYSIGIYSFQKMILDIFMSLPEIKGIYEKRRFQEDTKDDFVAGQKATFPLIIKENGINYATYLDDGWMTGIFLDQRDVRRRISEDYAISKNVLNTFSYTGAFSVAALFGGASKTTSVDVAGRSLAKTKEQLEVNGLDPATQSIIVEDVFHYFKYALRKQLTFDLIIVDPPSFARTKKVTFRAAKDYPNLLREIIDITATGGTIIASTNYAGFGMKAFKKMIATAFESTERTYKITESHSLPADFTIDKNFPEGNYLKVLFLTLDR</sequence>
<dbReference type="SUPFAM" id="SSF88697">
    <property type="entry name" value="PUA domain-like"/>
    <property type="match status" value="1"/>
</dbReference>
<keyword evidence="3" id="KW-0949">S-adenosyl-L-methionine</keyword>
<evidence type="ECO:0000256" key="2">
    <source>
        <dbReference type="ARBA" id="ARBA00022679"/>
    </source>
</evidence>
<dbReference type="InterPro" id="IPR036974">
    <property type="entry name" value="PUA_sf"/>
</dbReference>
<keyword evidence="2" id="KW-0808">Transferase</keyword>